<keyword evidence="6" id="KW-0067">ATP-binding</keyword>
<evidence type="ECO:0000259" key="7">
    <source>
        <dbReference type="PROSITE" id="PS51153"/>
    </source>
</evidence>
<dbReference type="InterPro" id="IPR008808">
    <property type="entry name" value="Powdery_mildew-R_dom"/>
</dbReference>
<dbReference type="Gene3D" id="1.10.10.10">
    <property type="entry name" value="Winged helix-like DNA-binding domain superfamily/Winged helix DNA-binding domain"/>
    <property type="match status" value="1"/>
</dbReference>
<evidence type="ECO:0000313" key="9">
    <source>
        <dbReference type="Proteomes" id="UP000222542"/>
    </source>
</evidence>
<dbReference type="InterPro" id="IPR002182">
    <property type="entry name" value="NB-ARC"/>
</dbReference>
<dbReference type="InterPro" id="IPR032675">
    <property type="entry name" value="LRR_dom_sf"/>
</dbReference>
<keyword evidence="9" id="KW-1185">Reference proteome</keyword>
<evidence type="ECO:0000256" key="5">
    <source>
        <dbReference type="ARBA" id="ARBA00022821"/>
    </source>
</evidence>
<accession>A0A1U8GKU4</accession>
<gene>
    <name evidence="8" type="ORF">T459_13122</name>
</gene>
<dbReference type="Gene3D" id="3.40.50.300">
    <property type="entry name" value="P-loop containing nucleotide triphosphate hydrolases"/>
    <property type="match status" value="1"/>
</dbReference>
<dbReference type="Gene3D" id="3.80.10.10">
    <property type="entry name" value="Ribonuclease Inhibitor"/>
    <property type="match status" value="1"/>
</dbReference>
<dbReference type="FunFam" id="1.10.8.430:FF:000003">
    <property type="entry name" value="Probable disease resistance protein At5g66910"/>
    <property type="match status" value="1"/>
</dbReference>
<comment type="caution">
    <text evidence="8">The sequence shown here is derived from an EMBL/GenBank/DDBJ whole genome shotgun (WGS) entry which is preliminary data.</text>
</comment>
<protein>
    <submittedName>
        <fullName evidence="8">Disease resistance protein</fullName>
    </submittedName>
</protein>
<evidence type="ECO:0000256" key="2">
    <source>
        <dbReference type="ARBA" id="ARBA00022614"/>
    </source>
</evidence>
<keyword evidence="3" id="KW-0677">Repeat</keyword>
<evidence type="ECO:0000256" key="1">
    <source>
        <dbReference type="ARBA" id="ARBA00008894"/>
    </source>
</evidence>
<dbReference type="SUPFAM" id="SSF52058">
    <property type="entry name" value="L domain-like"/>
    <property type="match status" value="1"/>
</dbReference>
<dbReference type="Proteomes" id="UP000222542">
    <property type="component" value="Unassembled WGS sequence"/>
</dbReference>
<dbReference type="Gene3D" id="1.10.8.430">
    <property type="entry name" value="Helical domain of apoptotic protease-activating factors"/>
    <property type="match status" value="1"/>
</dbReference>
<dbReference type="OrthoDB" id="1357022at2759"/>
<dbReference type="GO" id="GO:0005524">
    <property type="term" value="F:ATP binding"/>
    <property type="evidence" value="ECO:0007669"/>
    <property type="project" value="UniProtKB-KW"/>
</dbReference>
<keyword evidence="5" id="KW-0611">Plant defense</keyword>
<keyword evidence="4" id="KW-0547">Nucleotide-binding</keyword>
<reference evidence="8 9" key="1">
    <citation type="journal article" date="2014" name="Nat. Genet.">
        <title>Genome sequence of the hot pepper provides insights into the evolution of pungency in Capsicum species.</title>
        <authorList>
            <person name="Kim S."/>
            <person name="Park M."/>
            <person name="Yeom S.I."/>
            <person name="Kim Y.M."/>
            <person name="Lee J.M."/>
            <person name="Lee H.A."/>
            <person name="Seo E."/>
            <person name="Choi J."/>
            <person name="Cheong K."/>
            <person name="Kim K.T."/>
            <person name="Jung K."/>
            <person name="Lee G.W."/>
            <person name="Oh S.K."/>
            <person name="Bae C."/>
            <person name="Kim S.B."/>
            <person name="Lee H.Y."/>
            <person name="Kim S.Y."/>
            <person name="Kim M.S."/>
            <person name="Kang B.C."/>
            <person name="Jo Y.D."/>
            <person name="Yang H.B."/>
            <person name="Jeong H.J."/>
            <person name="Kang W.H."/>
            <person name="Kwon J.K."/>
            <person name="Shin C."/>
            <person name="Lim J.Y."/>
            <person name="Park J.H."/>
            <person name="Huh J.H."/>
            <person name="Kim J.S."/>
            <person name="Kim B.D."/>
            <person name="Cohen O."/>
            <person name="Paran I."/>
            <person name="Suh M.C."/>
            <person name="Lee S.B."/>
            <person name="Kim Y.K."/>
            <person name="Shin Y."/>
            <person name="Noh S.J."/>
            <person name="Park J."/>
            <person name="Seo Y.S."/>
            <person name="Kwon S.Y."/>
            <person name="Kim H.A."/>
            <person name="Park J.M."/>
            <person name="Kim H.J."/>
            <person name="Choi S.B."/>
            <person name="Bosland P.W."/>
            <person name="Reeves G."/>
            <person name="Jo S.H."/>
            <person name="Lee B.W."/>
            <person name="Cho H.T."/>
            <person name="Choi H.S."/>
            <person name="Lee M.S."/>
            <person name="Yu Y."/>
            <person name="Do Choi Y."/>
            <person name="Park B.S."/>
            <person name="van Deynze A."/>
            <person name="Ashrafi H."/>
            <person name="Hill T."/>
            <person name="Kim W.T."/>
            <person name="Pai H.S."/>
            <person name="Ahn H.K."/>
            <person name="Yeam I."/>
            <person name="Giovannoni J.J."/>
            <person name="Rose J.K."/>
            <person name="Sorensen I."/>
            <person name="Lee S.J."/>
            <person name="Kim R.W."/>
            <person name="Choi I.Y."/>
            <person name="Choi B.S."/>
            <person name="Lim J.S."/>
            <person name="Lee Y.H."/>
            <person name="Choi D."/>
        </authorList>
    </citation>
    <scope>NUCLEOTIDE SEQUENCE [LARGE SCALE GENOMIC DNA]</scope>
    <source>
        <strain evidence="9">cv. CM334</strain>
    </source>
</reference>
<dbReference type="KEGG" id="cann:107867117"/>
<name>A0A1U8GKU4_CAPAN</name>
<dbReference type="OMA" id="MAASIEC"/>
<organism evidence="8 9">
    <name type="scientific">Capsicum annuum</name>
    <name type="common">Capsicum pepper</name>
    <dbReference type="NCBI Taxonomy" id="4072"/>
    <lineage>
        <taxon>Eukaryota</taxon>
        <taxon>Viridiplantae</taxon>
        <taxon>Streptophyta</taxon>
        <taxon>Embryophyta</taxon>
        <taxon>Tracheophyta</taxon>
        <taxon>Spermatophyta</taxon>
        <taxon>Magnoliopsida</taxon>
        <taxon>eudicotyledons</taxon>
        <taxon>Gunneridae</taxon>
        <taxon>Pentapetalae</taxon>
        <taxon>asterids</taxon>
        <taxon>lamiids</taxon>
        <taxon>Solanales</taxon>
        <taxon>Solanaceae</taxon>
        <taxon>Solanoideae</taxon>
        <taxon>Capsiceae</taxon>
        <taxon>Capsicum</taxon>
    </lineage>
</organism>
<keyword evidence="2" id="KW-0433">Leucine-rich repeat</keyword>
<dbReference type="InterPro" id="IPR042197">
    <property type="entry name" value="Apaf_helical"/>
</dbReference>
<dbReference type="EMBL" id="AYRZ02000004">
    <property type="protein sequence ID" value="PHT84679.1"/>
    <property type="molecule type" value="Genomic_DNA"/>
</dbReference>
<proteinExistence type="inferred from homology"/>
<dbReference type="STRING" id="4072.A0A1U8GKU4"/>
<comment type="similarity">
    <text evidence="1">Belongs to the disease resistance NB-LRR family.</text>
</comment>
<evidence type="ECO:0000313" key="8">
    <source>
        <dbReference type="EMBL" id="PHT84679.1"/>
    </source>
</evidence>
<dbReference type="PANTHER" id="PTHR36766">
    <property type="entry name" value="PLANT BROAD-SPECTRUM MILDEW RESISTANCE PROTEIN RPW8"/>
    <property type="match status" value="1"/>
</dbReference>
<evidence type="ECO:0000256" key="4">
    <source>
        <dbReference type="ARBA" id="ARBA00022741"/>
    </source>
</evidence>
<dbReference type="Pfam" id="PF05659">
    <property type="entry name" value="RPW8"/>
    <property type="match status" value="1"/>
</dbReference>
<dbReference type="PANTHER" id="PTHR36766:SF30">
    <property type="entry name" value="TIR-NBS TYPE DISEASE RESISTANCE PROTEIN-RELATED"/>
    <property type="match status" value="1"/>
</dbReference>
<evidence type="ECO:0000256" key="3">
    <source>
        <dbReference type="ARBA" id="ARBA00022737"/>
    </source>
</evidence>
<dbReference type="Pfam" id="PF00931">
    <property type="entry name" value="NB-ARC"/>
    <property type="match status" value="1"/>
</dbReference>
<dbReference type="InterPro" id="IPR036388">
    <property type="entry name" value="WH-like_DNA-bd_sf"/>
</dbReference>
<sequence>MAVTDFFAGEIATELIKYLLSIVKKSTLCRSSAENLITSINGLLPIIQEIKQTGVELPQIRQNQIDDFSKLLRDGYELAGKVLHSGRWNMYRNLQLARKMERLEKRVTRFMQVTMQAHVLADVHHVRFNMEQRFDVLEHRLKAIKIGVDDSGGGAGGGGCLGEAVKRMEEDEKWFEDSFVNLGAGIELGKTKVKAMLMGEQNRGVFEICGIGGSGKTTLAKEICKDDQVKSYFKDRIFFFTVSQSPNVEHLRKMIWEKISGCNLHGYGYGEMLPQWNLQYQWNMKSATPVLLILDDVWSLSVLEPLIFKIPGCKILVVSRIKFPPSIIDCIYDLELLREDEAMSLFCHFAFGHNSFPRGFNQKLVKEVVDECEGLPLALKVIGSSLKGKPEMFWTSAKNRLSRSQPVCESHELQLLERMKLSIDCLPEKVRECFLDLGAFPEDKRIPLDVLINMWVELHDIDEEEAFHILVDLSDKNLLNLVKDARAGDMYTSYYEISVSQHDVLRDLAIHMSNRDEVNQRRRLVMPRRDTRLPKEWERNVDEPFHARVISVHTDQMGEMDWFRMDCPKAEVVILNFASSEYFLPPFLENIPKLRALIIINYSASNAVLHNMSVFSRLTNLRSLWFEKISVTHLSDSTNPLNNLRKISLMLCDMKNSLDESDIDLPGLFPQLSEFTMDHCINFNKLPSSICQLHKLKSLSITNCDSLNELPSDLGELQALQVLRIYACPHLKRLPPGIGHLVKLKYLDISQCVGLRCLPEAIGCCQNLEKIDMRECPQIESLPNALTFLESLRCVICDDEVFCQWKDVEKAVPGLSVQVAEECFTLDWLSQ</sequence>
<reference evidence="8 9" key="2">
    <citation type="journal article" date="2017" name="Genome Biol.">
        <title>New reference genome sequences of hot pepper reveal the massive evolution of plant disease-resistance genes by retroduplication.</title>
        <authorList>
            <person name="Kim S."/>
            <person name="Park J."/>
            <person name="Yeom S.I."/>
            <person name="Kim Y.M."/>
            <person name="Seo E."/>
            <person name="Kim K.T."/>
            <person name="Kim M.S."/>
            <person name="Lee J.M."/>
            <person name="Cheong K."/>
            <person name="Shin H.S."/>
            <person name="Kim S.B."/>
            <person name="Han K."/>
            <person name="Lee J."/>
            <person name="Park M."/>
            <person name="Lee H.A."/>
            <person name="Lee H.Y."/>
            <person name="Lee Y."/>
            <person name="Oh S."/>
            <person name="Lee J.H."/>
            <person name="Choi E."/>
            <person name="Choi E."/>
            <person name="Lee S.E."/>
            <person name="Jeon J."/>
            <person name="Kim H."/>
            <person name="Choi G."/>
            <person name="Song H."/>
            <person name="Lee J."/>
            <person name="Lee S.C."/>
            <person name="Kwon J.K."/>
            <person name="Lee H.Y."/>
            <person name="Koo N."/>
            <person name="Hong Y."/>
            <person name="Kim R.W."/>
            <person name="Kang W.H."/>
            <person name="Huh J.H."/>
            <person name="Kang B.C."/>
            <person name="Yang T.J."/>
            <person name="Lee Y.H."/>
            <person name="Bennetzen J.L."/>
            <person name="Choi D."/>
        </authorList>
    </citation>
    <scope>NUCLEOTIDE SEQUENCE [LARGE SCALE GENOMIC DNA]</scope>
    <source>
        <strain evidence="9">cv. CM334</strain>
    </source>
</reference>
<dbReference type="SUPFAM" id="SSF52540">
    <property type="entry name" value="P-loop containing nucleoside triphosphate hydrolases"/>
    <property type="match status" value="1"/>
</dbReference>
<dbReference type="FunFam" id="3.80.10.10:FF:001428">
    <property type="entry name" value="Probable disease resistance protein At5g04720"/>
    <property type="match status" value="1"/>
</dbReference>
<dbReference type="AlphaFoldDB" id="A0A1U8GKU4"/>
<dbReference type="PROSITE" id="PS51153">
    <property type="entry name" value="RPW8"/>
    <property type="match status" value="1"/>
</dbReference>
<dbReference type="Gramene" id="PHT84679">
    <property type="protein sequence ID" value="PHT84679"/>
    <property type="gene ID" value="T459_13122"/>
</dbReference>
<dbReference type="GO" id="GO:0006952">
    <property type="term" value="P:defense response"/>
    <property type="evidence" value="ECO:0007669"/>
    <property type="project" value="UniProtKB-KW"/>
</dbReference>
<dbReference type="InterPro" id="IPR027417">
    <property type="entry name" value="P-loop_NTPase"/>
</dbReference>
<dbReference type="PRINTS" id="PR00364">
    <property type="entry name" value="DISEASERSIST"/>
</dbReference>
<feature type="domain" description="RPW8" evidence="7">
    <location>
        <begin position="1"/>
        <end position="149"/>
    </location>
</feature>
<evidence type="ECO:0000256" key="6">
    <source>
        <dbReference type="ARBA" id="ARBA00022840"/>
    </source>
</evidence>
<dbReference type="GO" id="GO:0043531">
    <property type="term" value="F:ADP binding"/>
    <property type="evidence" value="ECO:0007669"/>
    <property type="project" value="InterPro"/>
</dbReference>